<evidence type="ECO:0000313" key="11">
    <source>
        <dbReference type="Proteomes" id="UP001497472"/>
    </source>
</evidence>
<comment type="function">
    <text evidence="6">Non catalytic subunit of RNase H2, an endonuclease that specifically degrades the RNA of RNA:DNA hybrids. Participates in DNA replication, possibly by mediating the removal of lagging-strand Okazaki fragment RNA primers during DNA replication. Mediates the excision of single ribonucleotides from DNA:RNA duplexes.</text>
</comment>
<dbReference type="PANTHER" id="PTHR13383">
    <property type="entry name" value="RIBONUCLEASE H2 SUBUNIT B"/>
    <property type="match status" value="1"/>
</dbReference>
<dbReference type="Gene3D" id="1.10.20.120">
    <property type="match status" value="1"/>
</dbReference>
<dbReference type="GO" id="GO:0006401">
    <property type="term" value="P:RNA catabolic process"/>
    <property type="evidence" value="ECO:0007669"/>
    <property type="project" value="TreeGrafter"/>
</dbReference>
<dbReference type="EMBL" id="CAVLEF010000010">
    <property type="protein sequence ID" value="CAK1548598.1"/>
    <property type="molecule type" value="Genomic_DNA"/>
</dbReference>
<dbReference type="GO" id="GO:0005654">
    <property type="term" value="C:nucleoplasm"/>
    <property type="evidence" value="ECO:0007669"/>
    <property type="project" value="TreeGrafter"/>
</dbReference>
<reference evidence="10 11" key="1">
    <citation type="submission" date="2023-11" db="EMBL/GenBank/DDBJ databases">
        <authorList>
            <person name="Okamura Y."/>
        </authorList>
    </citation>
    <scope>NUCLEOTIDE SEQUENCE [LARGE SCALE GENOMIC DNA]</scope>
</reference>
<dbReference type="CDD" id="cd09270">
    <property type="entry name" value="RNase_H2-B"/>
    <property type="match status" value="1"/>
</dbReference>
<feature type="domain" description="Ribonuclease H2 subunit B wHTH" evidence="8">
    <location>
        <begin position="137"/>
        <end position="225"/>
    </location>
</feature>
<dbReference type="InterPro" id="IPR019024">
    <property type="entry name" value="RNase_H2_suB_wHTH"/>
</dbReference>
<accession>A0AAV1JHG8</accession>
<proteinExistence type="inferred from homology"/>
<dbReference type="InterPro" id="IPR041195">
    <property type="entry name" value="Rnh202_N"/>
</dbReference>
<evidence type="ECO:0000256" key="2">
    <source>
        <dbReference type="ARBA" id="ARBA00009823"/>
    </source>
</evidence>
<dbReference type="Gene3D" id="2.20.25.530">
    <property type="match status" value="1"/>
</dbReference>
<evidence type="ECO:0000259" key="8">
    <source>
        <dbReference type="Pfam" id="PF09468"/>
    </source>
</evidence>
<gene>
    <name evidence="10" type="ORF">LNINA_LOCUS7965</name>
</gene>
<keyword evidence="11" id="KW-1185">Reference proteome</keyword>
<dbReference type="GO" id="GO:0032299">
    <property type="term" value="C:ribonuclease H2 complex"/>
    <property type="evidence" value="ECO:0007669"/>
    <property type="project" value="InterPro"/>
</dbReference>
<keyword evidence="5" id="KW-0539">Nucleus</keyword>
<evidence type="ECO:0000256" key="4">
    <source>
        <dbReference type="ARBA" id="ARBA00019062"/>
    </source>
</evidence>
<evidence type="ECO:0000256" key="7">
    <source>
        <dbReference type="ARBA" id="ARBA00033464"/>
    </source>
</evidence>
<evidence type="ECO:0000313" key="10">
    <source>
        <dbReference type="EMBL" id="CAK1548598.1"/>
    </source>
</evidence>
<dbReference type="Proteomes" id="UP001497472">
    <property type="component" value="Unassembled WGS sequence"/>
</dbReference>
<dbReference type="Pfam" id="PF17745">
    <property type="entry name" value="Ydr279_N"/>
    <property type="match status" value="1"/>
</dbReference>
<comment type="similarity">
    <text evidence="2">Belongs to the RNase H2 subunit B family.</text>
</comment>
<dbReference type="Pfam" id="PF09468">
    <property type="entry name" value="RNase_H2-Ydr279"/>
    <property type="match status" value="1"/>
</dbReference>
<evidence type="ECO:0000256" key="1">
    <source>
        <dbReference type="ARBA" id="ARBA00004123"/>
    </source>
</evidence>
<dbReference type="FunFam" id="1.10.20.120:FF:000002">
    <property type="entry name" value="Ribonuclease H2 subunit B"/>
    <property type="match status" value="1"/>
</dbReference>
<comment type="subcellular location">
    <subcellularLocation>
        <location evidence="1">Nucleus</location>
    </subcellularLocation>
</comment>
<dbReference type="PANTHER" id="PTHR13383:SF11">
    <property type="entry name" value="RIBONUCLEASE H2 SUBUNIT B"/>
    <property type="match status" value="1"/>
</dbReference>
<comment type="caution">
    <text evidence="10">The sequence shown here is derived from an EMBL/GenBank/DDBJ whole genome shotgun (WGS) entry which is preliminary data.</text>
</comment>
<name>A0AAV1JHG8_9NEOP</name>
<evidence type="ECO:0000259" key="9">
    <source>
        <dbReference type="Pfam" id="PF17745"/>
    </source>
</evidence>
<feature type="domain" description="Rnh202 triple barrel" evidence="9">
    <location>
        <begin position="38"/>
        <end position="98"/>
    </location>
</feature>
<dbReference type="AlphaFoldDB" id="A0AAV1JHG8"/>
<evidence type="ECO:0000256" key="3">
    <source>
        <dbReference type="ARBA" id="ARBA00011277"/>
    </source>
</evidence>
<evidence type="ECO:0000256" key="6">
    <source>
        <dbReference type="ARBA" id="ARBA00024778"/>
    </source>
</evidence>
<comment type="subunit">
    <text evidence="3">The RNase H2 complex is a heterotrimer composed of the catalytic subunit RNASEH2A and the non-catalytic subunits RNASEH2B and RNASEH2C.</text>
</comment>
<organism evidence="10 11">
    <name type="scientific">Leptosia nina</name>
    <dbReference type="NCBI Taxonomy" id="320188"/>
    <lineage>
        <taxon>Eukaryota</taxon>
        <taxon>Metazoa</taxon>
        <taxon>Ecdysozoa</taxon>
        <taxon>Arthropoda</taxon>
        <taxon>Hexapoda</taxon>
        <taxon>Insecta</taxon>
        <taxon>Pterygota</taxon>
        <taxon>Neoptera</taxon>
        <taxon>Endopterygota</taxon>
        <taxon>Lepidoptera</taxon>
        <taxon>Glossata</taxon>
        <taxon>Ditrysia</taxon>
        <taxon>Papilionoidea</taxon>
        <taxon>Pieridae</taxon>
        <taxon>Pierinae</taxon>
        <taxon>Leptosia</taxon>
    </lineage>
</organism>
<protein>
    <recommendedName>
        <fullName evidence="4">Ribonuclease H2 subunit B</fullName>
    </recommendedName>
    <alternativeName>
        <fullName evidence="7">Ribonuclease HI subunit B</fullName>
    </alternativeName>
</protein>
<sequence length="305" mass="34683">MTTRLTKKLSSGNQTTSNLKNPVENSWIIMIKDSLFENNSFRIITLPHPAHGTPSKYVLDGKNKNIFEIVTFNEPYRSWFIGETVKSDGSFMLVTPINPVFIVLPRLREQCKDRAMPINDLLSEKGYNEITGFICGLDNIADLKGSLELCAYKYNEEKTLKWLEEKVRKLSKLIRKKNVHVTSGVSSATFISSTLNNDDIDEEFYLKYAFGILSDYLQDDLVELLESKFDFKPELIETVGTKRKSNCNNSNDVKRIKCETLAEDIQSMDCSSTEVKKQKPLTAKEKARQKAASGTKTISSFFVKK</sequence>
<dbReference type="InterPro" id="IPR040456">
    <property type="entry name" value="RNase_H2_suB"/>
</dbReference>
<evidence type="ECO:0000256" key="5">
    <source>
        <dbReference type="ARBA" id="ARBA00023242"/>
    </source>
</evidence>